<dbReference type="InterPro" id="IPR051458">
    <property type="entry name" value="Cyt/Met_Dipeptidase"/>
</dbReference>
<evidence type="ECO:0000259" key="4">
    <source>
        <dbReference type="Pfam" id="PF07687"/>
    </source>
</evidence>
<dbReference type="GO" id="GO:0008233">
    <property type="term" value="F:peptidase activity"/>
    <property type="evidence" value="ECO:0007669"/>
    <property type="project" value="UniProtKB-KW"/>
</dbReference>
<dbReference type="SUPFAM" id="SSF53187">
    <property type="entry name" value="Zn-dependent exopeptidases"/>
    <property type="match status" value="1"/>
</dbReference>
<dbReference type="AlphaFoldDB" id="A0A317JNS2"/>
<dbReference type="PANTHER" id="PTHR43270">
    <property type="entry name" value="BETA-ALA-HIS DIPEPTIDASE"/>
    <property type="match status" value="1"/>
</dbReference>
<keyword evidence="3" id="KW-0378">Hydrolase</keyword>
<feature type="domain" description="Peptidase M20 dimerisation" evidence="4">
    <location>
        <begin position="184"/>
        <end position="341"/>
    </location>
</feature>
<dbReference type="Pfam" id="PF01546">
    <property type="entry name" value="Peptidase_M20"/>
    <property type="match status" value="1"/>
</dbReference>
<dbReference type="Gene3D" id="3.30.70.360">
    <property type="match status" value="1"/>
</dbReference>
<keyword evidence="2" id="KW-0479">Metal-binding</keyword>
<evidence type="ECO:0000313" key="5">
    <source>
        <dbReference type="EMBL" id="PWU23419.1"/>
    </source>
</evidence>
<proteinExistence type="predicted"/>
<protein>
    <recommendedName>
        <fullName evidence="4">Peptidase M20 dimerisation domain-containing protein</fullName>
    </recommendedName>
</protein>
<gene>
    <name evidence="5" type="ORF">C5B42_03060</name>
</gene>
<organism evidence="5 6">
    <name type="scientific">Candidatus Cerribacteria bacterium 'Amazon FNV 2010 28 9'</name>
    <dbReference type="NCBI Taxonomy" id="2081795"/>
    <lineage>
        <taxon>Bacteria</taxon>
        <taxon>Candidatus Cerribacteria</taxon>
    </lineage>
</organism>
<dbReference type="PROSITE" id="PS00759">
    <property type="entry name" value="ARGE_DAPE_CPG2_2"/>
    <property type="match status" value="1"/>
</dbReference>
<dbReference type="EMBL" id="PSRQ01000034">
    <property type="protein sequence ID" value="PWU23419.1"/>
    <property type="molecule type" value="Genomic_DNA"/>
</dbReference>
<reference evidence="5 6" key="1">
    <citation type="submission" date="2018-02" db="EMBL/GenBank/DDBJ databases">
        <title>Genomic Reconstructions from Amazon Rainforest and Pasture Soil Reveal Novel Insights into the Physiology of Candidate Phyla in Tropical Sites.</title>
        <authorList>
            <person name="Kroeger M.E."/>
            <person name="Delmont T."/>
            <person name="Eren A.M."/>
            <person name="Guo J."/>
            <person name="Meyer K.M."/>
            <person name="Khan K."/>
            <person name="Rodrigues J.L.M."/>
            <person name="Bohannan B.J.M."/>
            <person name="Tringe S."/>
            <person name="Borges C.D."/>
            <person name="Tiedje J."/>
            <person name="Tsai S.M."/>
            <person name="Nusslein K."/>
        </authorList>
    </citation>
    <scope>NUCLEOTIDE SEQUENCE [LARGE SCALE GENOMIC DNA]</scope>
    <source>
        <strain evidence="5">Amazon FNV 2010 28 9</strain>
    </source>
</reference>
<dbReference type="InterPro" id="IPR001261">
    <property type="entry name" value="ArgE/DapE_CS"/>
</dbReference>
<evidence type="ECO:0000313" key="6">
    <source>
        <dbReference type="Proteomes" id="UP000246104"/>
    </source>
</evidence>
<comment type="caution">
    <text evidence="5">The sequence shown here is derived from an EMBL/GenBank/DDBJ whole genome shotgun (WGS) entry which is preliminary data.</text>
</comment>
<evidence type="ECO:0000256" key="3">
    <source>
        <dbReference type="ARBA" id="ARBA00022801"/>
    </source>
</evidence>
<sequence length="440" mass="49120">MTPTYSNLFPKFIALKSISTDPQFHSDIEKTATWLGEQFHKHGFEYKIVKGYENPIVLATYTVNPQAQTVLIYGHYDVQPAQKEDGWDSDPFTVTEREGRLFARGAVDNKGQILIHMSTVFDLIIEGKLRYNVIFLIEGNEETGSPRLSDFIRDHQDVLKKADFALISDGETTGGHPTLDVGFRGVINLQITLTTSDRELHSGLFGGVVPNAAQELSGLLGRLVDNKHEVTIPGFYDDAKPIDAELRKETQAFPIPQEEMLSLSGCSTLFVEPQANFFTKNGLLPTLEITGITTGYAGEGFKNSIPSVAVAKINIRTAPKQDPWKQCETIVSYIRSQIPSYAKIEIIQDQISSGILLNHIHEYFMRAKTIMKDVYGKAPVLKLCGATLPIANDFDKILHIPQIYASIGNEDCKMHAANENYSLEFLNKGLEFSRAFLQKE</sequence>
<dbReference type="Proteomes" id="UP000246104">
    <property type="component" value="Unassembled WGS sequence"/>
</dbReference>
<dbReference type="Pfam" id="PF07687">
    <property type="entry name" value="M20_dimer"/>
    <property type="match status" value="1"/>
</dbReference>
<dbReference type="Gene3D" id="3.40.630.10">
    <property type="entry name" value="Zn peptidases"/>
    <property type="match status" value="1"/>
</dbReference>
<evidence type="ECO:0000256" key="2">
    <source>
        <dbReference type="ARBA" id="ARBA00022723"/>
    </source>
</evidence>
<dbReference type="InterPro" id="IPR002933">
    <property type="entry name" value="Peptidase_M20"/>
</dbReference>
<dbReference type="GO" id="GO:0006508">
    <property type="term" value="P:proteolysis"/>
    <property type="evidence" value="ECO:0007669"/>
    <property type="project" value="UniProtKB-KW"/>
</dbReference>
<dbReference type="InterPro" id="IPR011650">
    <property type="entry name" value="Peptidase_M20_dimer"/>
</dbReference>
<keyword evidence="1" id="KW-0645">Protease</keyword>
<name>A0A317JNS2_9BACT</name>
<dbReference type="PANTHER" id="PTHR43270:SF12">
    <property type="entry name" value="SUCCINYL-DIAMINOPIMELATE DESUCCINYLASE"/>
    <property type="match status" value="1"/>
</dbReference>
<evidence type="ECO:0000256" key="1">
    <source>
        <dbReference type="ARBA" id="ARBA00022670"/>
    </source>
</evidence>
<dbReference type="GO" id="GO:0046872">
    <property type="term" value="F:metal ion binding"/>
    <property type="evidence" value="ECO:0007669"/>
    <property type="project" value="UniProtKB-KW"/>
</dbReference>
<accession>A0A317JNS2</accession>